<dbReference type="AlphaFoldDB" id="A0AAD7FEG9"/>
<evidence type="ECO:0000256" key="1">
    <source>
        <dbReference type="ARBA" id="ARBA00012513"/>
    </source>
</evidence>
<dbReference type="InterPro" id="IPR017441">
    <property type="entry name" value="Protein_kinase_ATP_BS"/>
</dbReference>
<reference evidence="13" key="1">
    <citation type="submission" date="2023-03" db="EMBL/GenBank/DDBJ databases">
        <title>Massive genome expansion in bonnet fungi (Mycena s.s.) driven by repeated elements and novel gene families across ecological guilds.</title>
        <authorList>
            <consortium name="Lawrence Berkeley National Laboratory"/>
            <person name="Harder C.B."/>
            <person name="Miyauchi S."/>
            <person name="Viragh M."/>
            <person name="Kuo A."/>
            <person name="Thoen E."/>
            <person name="Andreopoulos B."/>
            <person name="Lu D."/>
            <person name="Skrede I."/>
            <person name="Drula E."/>
            <person name="Henrissat B."/>
            <person name="Morin E."/>
            <person name="Kohler A."/>
            <person name="Barry K."/>
            <person name="LaButti K."/>
            <person name="Morin E."/>
            <person name="Salamov A."/>
            <person name="Lipzen A."/>
            <person name="Mereny Z."/>
            <person name="Hegedus B."/>
            <person name="Baldrian P."/>
            <person name="Stursova M."/>
            <person name="Weitz H."/>
            <person name="Taylor A."/>
            <person name="Grigoriev I.V."/>
            <person name="Nagy L.G."/>
            <person name="Martin F."/>
            <person name="Kauserud H."/>
        </authorList>
    </citation>
    <scope>NUCLEOTIDE SEQUENCE</scope>
    <source>
        <strain evidence="13">9284</strain>
    </source>
</reference>
<organism evidence="13 14">
    <name type="scientific">Roridomyces roridus</name>
    <dbReference type="NCBI Taxonomy" id="1738132"/>
    <lineage>
        <taxon>Eukaryota</taxon>
        <taxon>Fungi</taxon>
        <taxon>Dikarya</taxon>
        <taxon>Basidiomycota</taxon>
        <taxon>Agaricomycotina</taxon>
        <taxon>Agaricomycetes</taxon>
        <taxon>Agaricomycetidae</taxon>
        <taxon>Agaricales</taxon>
        <taxon>Marasmiineae</taxon>
        <taxon>Mycenaceae</taxon>
        <taxon>Roridomyces</taxon>
    </lineage>
</organism>
<keyword evidence="2 10" id="KW-0723">Serine/threonine-protein kinase</keyword>
<dbReference type="GO" id="GO:0005524">
    <property type="term" value="F:ATP binding"/>
    <property type="evidence" value="ECO:0007669"/>
    <property type="project" value="UniProtKB-UniRule"/>
</dbReference>
<gene>
    <name evidence="13" type="ORF">FB45DRAFT_871556</name>
</gene>
<evidence type="ECO:0000256" key="8">
    <source>
        <dbReference type="ARBA" id="ARBA00048679"/>
    </source>
</evidence>
<comment type="caution">
    <text evidence="13">The sequence shown here is derived from an EMBL/GenBank/DDBJ whole genome shotgun (WGS) entry which is preliminary data.</text>
</comment>
<keyword evidence="4 9" id="KW-0547">Nucleotide-binding</keyword>
<dbReference type="SMART" id="SM00220">
    <property type="entry name" value="S_TKc"/>
    <property type="match status" value="1"/>
</dbReference>
<feature type="compositionally biased region" description="Polar residues" evidence="11">
    <location>
        <begin position="1"/>
        <end position="33"/>
    </location>
</feature>
<feature type="domain" description="Protein kinase" evidence="12">
    <location>
        <begin position="40"/>
        <end position="324"/>
    </location>
</feature>
<dbReference type="InterPro" id="IPR050236">
    <property type="entry name" value="Ser_Thr_kinase_AGC"/>
</dbReference>
<evidence type="ECO:0000313" key="13">
    <source>
        <dbReference type="EMBL" id="KAJ7619347.1"/>
    </source>
</evidence>
<dbReference type="EC" id="2.7.11.1" evidence="1"/>
<accession>A0AAD7FEG9</accession>
<name>A0AAD7FEG9_9AGAR</name>
<proteinExistence type="inferred from homology"/>
<dbReference type="PROSITE" id="PS00107">
    <property type="entry name" value="PROTEIN_KINASE_ATP"/>
    <property type="match status" value="1"/>
</dbReference>
<dbReference type="Gene3D" id="3.30.200.20">
    <property type="entry name" value="Phosphorylase Kinase, domain 1"/>
    <property type="match status" value="1"/>
</dbReference>
<feature type="binding site" evidence="9">
    <location>
        <position position="69"/>
    </location>
    <ligand>
        <name>ATP</name>
        <dbReference type="ChEBI" id="CHEBI:30616"/>
    </ligand>
</feature>
<dbReference type="InterPro" id="IPR008271">
    <property type="entry name" value="Ser/Thr_kinase_AS"/>
</dbReference>
<keyword evidence="5 13" id="KW-0418">Kinase</keyword>
<dbReference type="PROSITE" id="PS50011">
    <property type="entry name" value="PROTEIN_KINASE_DOM"/>
    <property type="match status" value="1"/>
</dbReference>
<evidence type="ECO:0000256" key="11">
    <source>
        <dbReference type="SAM" id="MobiDB-lite"/>
    </source>
</evidence>
<comment type="catalytic activity">
    <reaction evidence="8">
        <text>L-seryl-[protein] + ATP = O-phospho-L-seryl-[protein] + ADP + H(+)</text>
        <dbReference type="Rhea" id="RHEA:17989"/>
        <dbReference type="Rhea" id="RHEA-COMP:9863"/>
        <dbReference type="Rhea" id="RHEA-COMP:11604"/>
        <dbReference type="ChEBI" id="CHEBI:15378"/>
        <dbReference type="ChEBI" id="CHEBI:29999"/>
        <dbReference type="ChEBI" id="CHEBI:30616"/>
        <dbReference type="ChEBI" id="CHEBI:83421"/>
        <dbReference type="ChEBI" id="CHEBI:456216"/>
        <dbReference type="EC" id="2.7.11.1"/>
    </reaction>
</comment>
<protein>
    <recommendedName>
        <fullName evidence="1">non-specific serine/threonine protein kinase</fullName>
        <ecNumber evidence="1">2.7.11.1</ecNumber>
    </recommendedName>
</protein>
<keyword evidence="6 9" id="KW-0067">ATP-binding</keyword>
<dbReference type="InterPro" id="IPR000719">
    <property type="entry name" value="Prot_kinase_dom"/>
</dbReference>
<feature type="region of interest" description="Disordered" evidence="11">
    <location>
        <begin position="1"/>
        <end position="34"/>
    </location>
</feature>
<dbReference type="Proteomes" id="UP001221142">
    <property type="component" value="Unassembled WGS sequence"/>
</dbReference>
<evidence type="ECO:0000256" key="5">
    <source>
        <dbReference type="ARBA" id="ARBA00022777"/>
    </source>
</evidence>
<evidence type="ECO:0000256" key="6">
    <source>
        <dbReference type="ARBA" id="ARBA00022840"/>
    </source>
</evidence>
<dbReference type="Gene3D" id="1.10.510.10">
    <property type="entry name" value="Transferase(Phosphotransferase) domain 1"/>
    <property type="match status" value="1"/>
</dbReference>
<dbReference type="SUPFAM" id="SSF56112">
    <property type="entry name" value="Protein kinase-like (PK-like)"/>
    <property type="match status" value="1"/>
</dbReference>
<dbReference type="PROSITE" id="PS00108">
    <property type="entry name" value="PROTEIN_KINASE_ST"/>
    <property type="match status" value="1"/>
</dbReference>
<sequence>MFSTVKSALRRQSSQLTTLSKTRSGKTPSTTARGLSVDDFDGLSKLGQGSFGNVFLVREKKTSRHYALKQLARGSTNAHVEQCILRTNTQDPASPSSLLPLVASWSDPANHNFLTEWYSGDLASFLGQQPLFPELTKLWIAQLVVAVEALHERGVVHRDIKPENIFVTAAGNLVLGDLGLAKPLGDTSMFGGDEPDFIDLTVDPNAESDSFFRPSPNSQPRWTTEQSGTALWASPAQHSGTPYRLEADVFSLGLLLFEMCTARMPFGTTATNRAEPEYAYAWSPVQYYPDDEVDALTKDLIDGMLAKVFFGRLTIKEVKAHRYFQGLDWNVVACHQVPVPWVPTPSVTPTDADPMLLISPGLPSSIDEFFFVSDAFLASPISPPSTLKSRFKRVFQRRTVKTRATGIVKNHVDIPVPYEEQHRQVKDDQVRAASDFSASVLAFWGKYKSSDGQGVKEVVKDKIEGPSYFKGPGC</sequence>
<evidence type="ECO:0000259" key="12">
    <source>
        <dbReference type="PROSITE" id="PS50011"/>
    </source>
</evidence>
<dbReference type="InterPro" id="IPR011009">
    <property type="entry name" value="Kinase-like_dom_sf"/>
</dbReference>
<evidence type="ECO:0000256" key="9">
    <source>
        <dbReference type="PROSITE-ProRule" id="PRU10141"/>
    </source>
</evidence>
<evidence type="ECO:0000256" key="3">
    <source>
        <dbReference type="ARBA" id="ARBA00022679"/>
    </source>
</evidence>
<comment type="similarity">
    <text evidence="10">Belongs to the protein kinase superfamily.</text>
</comment>
<evidence type="ECO:0000256" key="2">
    <source>
        <dbReference type="ARBA" id="ARBA00022527"/>
    </source>
</evidence>
<comment type="catalytic activity">
    <reaction evidence="7">
        <text>L-threonyl-[protein] + ATP = O-phospho-L-threonyl-[protein] + ADP + H(+)</text>
        <dbReference type="Rhea" id="RHEA:46608"/>
        <dbReference type="Rhea" id="RHEA-COMP:11060"/>
        <dbReference type="Rhea" id="RHEA-COMP:11605"/>
        <dbReference type="ChEBI" id="CHEBI:15378"/>
        <dbReference type="ChEBI" id="CHEBI:30013"/>
        <dbReference type="ChEBI" id="CHEBI:30616"/>
        <dbReference type="ChEBI" id="CHEBI:61977"/>
        <dbReference type="ChEBI" id="CHEBI:456216"/>
        <dbReference type="EC" id="2.7.11.1"/>
    </reaction>
</comment>
<dbReference type="GO" id="GO:0004674">
    <property type="term" value="F:protein serine/threonine kinase activity"/>
    <property type="evidence" value="ECO:0007669"/>
    <property type="project" value="UniProtKB-KW"/>
</dbReference>
<evidence type="ECO:0000313" key="14">
    <source>
        <dbReference type="Proteomes" id="UP001221142"/>
    </source>
</evidence>
<evidence type="ECO:0000256" key="7">
    <source>
        <dbReference type="ARBA" id="ARBA00047899"/>
    </source>
</evidence>
<keyword evidence="14" id="KW-1185">Reference proteome</keyword>
<evidence type="ECO:0000256" key="10">
    <source>
        <dbReference type="RuleBase" id="RU000304"/>
    </source>
</evidence>
<dbReference type="PANTHER" id="PTHR24356">
    <property type="entry name" value="SERINE/THREONINE-PROTEIN KINASE"/>
    <property type="match status" value="1"/>
</dbReference>
<dbReference type="Pfam" id="PF00069">
    <property type="entry name" value="Pkinase"/>
    <property type="match status" value="1"/>
</dbReference>
<evidence type="ECO:0000256" key="4">
    <source>
        <dbReference type="ARBA" id="ARBA00022741"/>
    </source>
</evidence>
<dbReference type="EMBL" id="JARKIF010000018">
    <property type="protein sequence ID" value="KAJ7619347.1"/>
    <property type="molecule type" value="Genomic_DNA"/>
</dbReference>
<keyword evidence="3" id="KW-0808">Transferase</keyword>